<organism evidence="1 2">
    <name type="scientific">Escherichia coli</name>
    <dbReference type="NCBI Taxonomy" id="562"/>
    <lineage>
        <taxon>Bacteria</taxon>
        <taxon>Pseudomonadati</taxon>
        <taxon>Pseudomonadota</taxon>
        <taxon>Gammaproteobacteria</taxon>
        <taxon>Enterobacterales</taxon>
        <taxon>Enterobacteriaceae</taxon>
        <taxon>Escherichia</taxon>
    </lineage>
</organism>
<proteinExistence type="predicted"/>
<reference evidence="1 2" key="1">
    <citation type="submission" date="2018-06" db="EMBL/GenBank/DDBJ databases">
        <authorList>
            <consortium name="Pathogen Informatics"/>
            <person name="Doyle S."/>
        </authorList>
    </citation>
    <scope>NUCLEOTIDE SEQUENCE [LARGE SCALE GENOMIC DNA]</scope>
    <source>
        <strain evidence="1 2">NCTC8622</strain>
    </source>
</reference>
<name>A0A376TWP7_ECOLX</name>
<evidence type="ECO:0000313" key="2">
    <source>
        <dbReference type="Proteomes" id="UP000254079"/>
    </source>
</evidence>
<gene>
    <name evidence="1" type="ORF">NCTC8622_00491</name>
</gene>
<dbReference type="AlphaFoldDB" id="A0A376TWP7"/>
<accession>A0A376TWP7</accession>
<evidence type="ECO:0000313" key="1">
    <source>
        <dbReference type="EMBL" id="STI81549.1"/>
    </source>
</evidence>
<sequence>MPLHDSQVKFILQGPQTLTVGIDNSDIVVLANQVSASVPPTWPAPRMIIFISRDPLSHHFLISLA</sequence>
<dbReference type="Proteomes" id="UP000254079">
    <property type="component" value="Unassembled WGS sequence"/>
</dbReference>
<dbReference type="EMBL" id="UGCP01000002">
    <property type="protein sequence ID" value="STI81549.1"/>
    <property type="molecule type" value="Genomic_DNA"/>
</dbReference>
<protein>
    <submittedName>
        <fullName evidence="1">Uncharacterized protein</fullName>
    </submittedName>
</protein>